<evidence type="ECO:0000256" key="6">
    <source>
        <dbReference type="ARBA" id="ARBA00023316"/>
    </source>
</evidence>
<sequence length="411" mass="47537">MMEFMENLDPVRFARFNETHPMGEALQSEEWGRLKSKGEWSHELVGMTRQGEMAAAAMLLRRKLPVPGKSILYSPRGFVLDYSDHGLVRNFTQAVRKYAQKTGAILVKIDPAVPYRQHDIDGNLVEGGLDNTPLVEFLKSLGYIHKGTKLDFDGVQPRFVFQLDIRKGKEELLASFHHKTRYNIKLAEKKGIEIHEGNREDLVEFERIMRVTGERDSFLTRPLWYFQDMYDILVPAGKMKLYMARYNIRKALKTLEEELEAMRRKTKVDPQALEKLEAQKAEVEAQLAQHPDGVVVSGTILLVNGKTAWYLYGASDNLYRNLMPNYLIQWKMIQDAMDLGCTLYDFRGISGDLDPNNHLYGLYRFKRGFNGEFVEYIGEFDLPVSKTWYRIWEIGVPMVQAGVRKLKRLGR</sequence>
<dbReference type="GO" id="GO:0016755">
    <property type="term" value="F:aminoacyltransferase activity"/>
    <property type="evidence" value="ECO:0007669"/>
    <property type="project" value="InterPro"/>
</dbReference>
<dbReference type="GO" id="GO:0009252">
    <property type="term" value="P:peptidoglycan biosynthetic process"/>
    <property type="evidence" value="ECO:0007669"/>
    <property type="project" value="UniProtKB-KW"/>
</dbReference>
<evidence type="ECO:0000256" key="4">
    <source>
        <dbReference type="ARBA" id="ARBA00022984"/>
    </source>
</evidence>
<evidence type="ECO:0000256" key="2">
    <source>
        <dbReference type="ARBA" id="ARBA00022679"/>
    </source>
</evidence>
<evidence type="ECO:0000256" key="5">
    <source>
        <dbReference type="ARBA" id="ARBA00023315"/>
    </source>
</evidence>
<protein>
    <submittedName>
        <fullName evidence="7">Aminoacyltransferase</fullName>
    </submittedName>
</protein>
<dbReference type="EMBL" id="JAAEEH010000001">
    <property type="protein sequence ID" value="NDL66151.1"/>
    <property type="molecule type" value="Genomic_DNA"/>
</dbReference>
<proteinExistence type="inferred from homology"/>
<gene>
    <name evidence="7" type="ORF">GXN74_00125</name>
</gene>
<evidence type="ECO:0000256" key="1">
    <source>
        <dbReference type="ARBA" id="ARBA00009943"/>
    </source>
</evidence>
<keyword evidence="8" id="KW-1185">Reference proteome</keyword>
<dbReference type="PANTHER" id="PTHR36174:SF1">
    <property type="entry name" value="LIPID II:GLYCINE GLYCYLTRANSFERASE"/>
    <property type="match status" value="1"/>
</dbReference>
<dbReference type="GO" id="GO:0071555">
    <property type="term" value="P:cell wall organization"/>
    <property type="evidence" value="ECO:0007669"/>
    <property type="project" value="UniProtKB-KW"/>
</dbReference>
<keyword evidence="2 7" id="KW-0808">Transferase</keyword>
<accession>A0A7X5KKU8</accession>
<dbReference type="SUPFAM" id="SSF55729">
    <property type="entry name" value="Acyl-CoA N-acyltransferases (Nat)"/>
    <property type="match status" value="2"/>
</dbReference>
<organism evidence="7 8">
    <name type="scientific">Anaerotalea alkaliphila</name>
    <dbReference type="NCBI Taxonomy" id="2662126"/>
    <lineage>
        <taxon>Bacteria</taxon>
        <taxon>Bacillati</taxon>
        <taxon>Bacillota</taxon>
        <taxon>Clostridia</taxon>
        <taxon>Eubacteriales</taxon>
        <taxon>Anaerotalea</taxon>
    </lineage>
</organism>
<keyword evidence="5 7" id="KW-0012">Acyltransferase</keyword>
<name>A0A7X5KKU8_9FIRM</name>
<dbReference type="GO" id="GO:0008360">
    <property type="term" value="P:regulation of cell shape"/>
    <property type="evidence" value="ECO:0007669"/>
    <property type="project" value="UniProtKB-KW"/>
</dbReference>
<dbReference type="Gene3D" id="1.20.58.90">
    <property type="match status" value="1"/>
</dbReference>
<dbReference type="RefSeq" id="WP_162368880.1">
    <property type="nucleotide sequence ID" value="NZ_JAAEEH010000001.1"/>
</dbReference>
<dbReference type="InterPro" id="IPR003447">
    <property type="entry name" value="FEMABX"/>
</dbReference>
<dbReference type="PROSITE" id="PS51191">
    <property type="entry name" value="FEMABX"/>
    <property type="match status" value="1"/>
</dbReference>
<evidence type="ECO:0000256" key="3">
    <source>
        <dbReference type="ARBA" id="ARBA00022960"/>
    </source>
</evidence>
<dbReference type="Gene3D" id="3.40.630.30">
    <property type="match status" value="2"/>
</dbReference>
<reference evidence="7 8" key="1">
    <citation type="submission" date="2020-01" db="EMBL/GenBank/DDBJ databases">
        <title>Anaeroalcalibacter tamaniensis gen. nov., sp. nov., moderately halophilic strictly anaerobic fermenter bacterium from mud volcano of Taman peninsula.</title>
        <authorList>
            <person name="Frolova A."/>
            <person name="Merkel A.Y."/>
            <person name="Slobodkin A.I."/>
        </authorList>
    </citation>
    <scope>NUCLEOTIDE SEQUENCE [LARGE SCALE GENOMIC DNA]</scope>
    <source>
        <strain evidence="7 8">F-3ap</strain>
    </source>
</reference>
<comment type="similarity">
    <text evidence="1">Belongs to the FemABX family.</text>
</comment>
<evidence type="ECO:0000313" key="8">
    <source>
        <dbReference type="Proteomes" id="UP000461585"/>
    </source>
</evidence>
<comment type="caution">
    <text evidence="7">The sequence shown here is derived from an EMBL/GenBank/DDBJ whole genome shotgun (WGS) entry which is preliminary data.</text>
</comment>
<keyword evidence="4" id="KW-0573">Peptidoglycan synthesis</keyword>
<keyword evidence="3" id="KW-0133">Cell shape</keyword>
<dbReference type="InterPro" id="IPR016181">
    <property type="entry name" value="Acyl_CoA_acyltransferase"/>
</dbReference>
<dbReference type="AlphaFoldDB" id="A0A7X5KKU8"/>
<keyword evidence="6" id="KW-0961">Cell wall biogenesis/degradation</keyword>
<dbReference type="InterPro" id="IPR050644">
    <property type="entry name" value="PG_Glycine_Bridge_Synth"/>
</dbReference>
<dbReference type="PANTHER" id="PTHR36174">
    <property type="entry name" value="LIPID II:GLYCINE GLYCYLTRANSFERASE"/>
    <property type="match status" value="1"/>
</dbReference>
<dbReference type="Proteomes" id="UP000461585">
    <property type="component" value="Unassembled WGS sequence"/>
</dbReference>
<evidence type="ECO:0000313" key="7">
    <source>
        <dbReference type="EMBL" id="NDL66151.1"/>
    </source>
</evidence>
<dbReference type="Pfam" id="PF02388">
    <property type="entry name" value="FemAB"/>
    <property type="match status" value="1"/>
</dbReference>